<comment type="caution">
    <text evidence="2">The sequence shown here is derived from an EMBL/GenBank/DDBJ whole genome shotgun (WGS) entry which is preliminary data.</text>
</comment>
<dbReference type="PANTHER" id="PTHR43236:SF2">
    <property type="entry name" value="BLL0069 PROTEIN"/>
    <property type="match status" value="1"/>
</dbReference>
<evidence type="ECO:0000313" key="2">
    <source>
        <dbReference type="EMBL" id="GGA60847.1"/>
    </source>
</evidence>
<feature type="domain" description="IrrE N-terminal-like" evidence="1">
    <location>
        <begin position="70"/>
        <end position="170"/>
    </location>
</feature>
<dbReference type="Proteomes" id="UP000618591">
    <property type="component" value="Unassembled WGS sequence"/>
</dbReference>
<protein>
    <recommendedName>
        <fullName evidence="1">IrrE N-terminal-like domain-containing protein</fullName>
    </recommendedName>
</protein>
<dbReference type="Gene3D" id="1.10.10.2910">
    <property type="match status" value="1"/>
</dbReference>
<name>A0ABQ1H6H7_9SPHN</name>
<organism evidence="2 3">
    <name type="scientific">Sphingomonas psychrolutea</name>
    <dbReference type="NCBI Taxonomy" id="1259676"/>
    <lineage>
        <taxon>Bacteria</taxon>
        <taxon>Pseudomonadati</taxon>
        <taxon>Pseudomonadota</taxon>
        <taxon>Alphaproteobacteria</taxon>
        <taxon>Sphingomonadales</taxon>
        <taxon>Sphingomonadaceae</taxon>
        <taxon>Sphingomonas</taxon>
    </lineage>
</organism>
<sequence>MLSRRYATKPLLTKQQISALAESIATQLNYEPGGDITVTVKKLGGKVEVEETLHKDPEQSGSLYVENPNDFTIIVPTHTSPSRDRFTIAHELGHFIVHYLWRQKKHNLPPFKMMALRKDSDRVEWEANWFAAAFLMPGALFKERYAAFSGDIDDVASSFSVSRSAAEIRARSLGL</sequence>
<proteinExistence type="predicted"/>
<reference evidence="3" key="1">
    <citation type="journal article" date="2019" name="Int. J. Syst. Evol. Microbiol.">
        <title>The Global Catalogue of Microorganisms (GCM) 10K type strain sequencing project: providing services to taxonomists for standard genome sequencing and annotation.</title>
        <authorList>
            <consortium name="The Broad Institute Genomics Platform"/>
            <consortium name="The Broad Institute Genome Sequencing Center for Infectious Disease"/>
            <person name="Wu L."/>
            <person name="Ma J."/>
        </authorList>
    </citation>
    <scope>NUCLEOTIDE SEQUENCE [LARGE SCALE GENOMIC DNA]</scope>
    <source>
        <strain evidence="3">CGMCC 1.10106</strain>
    </source>
</reference>
<keyword evidence="3" id="KW-1185">Reference proteome</keyword>
<dbReference type="Pfam" id="PF06114">
    <property type="entry name" value="Peptidase_M78"/>
    <property type="match status" value="1"/>
</dbReference>
<dbReference type="InterPro" id="IPR052345">
    <property type="entry name" value="Rad_response_metalloprotease"/>
</dbReference>
<dbReference type="PANTHER" id="PTHR43236">
    <property type="entry name" value="ANTITOXIN HIGA1"/>
    <property type="match status" value="1"/>
</dbReference>
<evidence type="ECO:0000313" key="3">
    <source>
        <dbReference type="Proteomes" id="UP000618591"/>
    </source>
</evidence>
<dbReference type="InterPro" id="IPR010359">
    <property type="entry name" value="IrrE_HExxH"/>
</dbReference>
<dbReference type="EMBL" id="BMDW01000030">
    <property type="protein sequence ID" value="GGA60847.1"/>
    <property type="molecule type" value="Genomic_DNA"/>
</dbReference>
<accession>A0ABQ1H6H7</accession>
<evidence type="ECO:0000259" key="1">
    <source>
        <dbReference type="Pfam" id="PF06114"/>
    </source>
</evidence>
<gene>
    <name evidence="2" type="ORF">GCM10011395_34000</name>
</gene>